<reference evidence="2 3" key="1">
    <citation type="submission" date="2019-05" db="EMBL/GenBank/DDBJ databases">
        <title>Another draft genome of Portunus trituberculatus and its Hox gene families provides insights of decapod evolution.</title>
        <authorList>
            <person name="Jeong J.-H."/>
            <person name="Song I."/>
            <person name="Kim S."/>
            <person name="Choi T."/>
            <person name="Kim D."/>
            <person name="Ryu S."/>
            <person name="Kim W."/>
        </authorList>
    </citation>
    <scope>NUCLEOTIDE SEQUENCE [LARGE SCALE GENOMIC DNA]</scope>
    <source>
        <tissue evidence="2">Muscle</tissue>
    </source>
</reference>
<feature type="compositionally biased region" description="Low complexity" evidence="1">
    <location>
        <begin position="60"/>
        <end position="73"/>
    </location>
</feature>
<proteinExistence type="predicted"/>
<evidence type="ECO:0000256" key="1">
    <source>
        <dbReference type="SAM" id="MobiDB-lite"/>
    </source>
</evidence>
<dbReference type="AlphaFoldDB" id="A0A5B7K551"/>
<dbReference type="Proteomes" id="UP000324222">
    <property type="component" value="Unassembled WGS sequence"/>
</dbReference>
<dbReference type="EMBL" id="VSRR010140248">
    <property type="protein sequence ID" value="MPD04271.1"/>
    <property type="molecule type" value="Genomic_DNA"/>
</dbReference>
<accession>A0A5B7K551</accession>
<keyword evidence="3" id="KW-1185">Reference proteome</keyword>
<name>A0A5B7K551_PORTR</name>
<protein>
    <submittedName>
        <fullName evidence="2">Uncharacterized protein</fullName>
    </submittedName>
</protein>
<feature type="region of interest" description="Disordered" evidence="1">
    <location>
        <begin position="60"/>
        <end position="95"/>
    </location>
</feature>
<organism evidence="2 3">
    <name type="scientific">Portunus trituberculatus</name>
    <name type="common">Swimming crab</name>
    <name type="synonym">Neptunus trituberculatus</name>
    <dbReference type="NCBI Taxonomy" id="210409"/>
    <lineage>
        <taxon>Eukaryota</taxon>
        <taxon>Metazoa</taxon>
        <taxon>Ecdysozoa</taxon>
        <taxon>Arthropoda</taxon>
        <taxon>Crustacea</taxon>
        <taxon>Multicrustacea</taxon>
        <taxon>Malacostraca</taxon>
        <taxon>Eumalacostraca</taxon>
        <taxon>Eucarida</taxon>
        <taxon>Decapoda</taxon>
        <taxon>Pleocyemata</taxon>
        <taxon>Brachyura</taxon>
        <taxon>Eubrachyura</taxon>
        <taxon>Portunoidea</taxon>
        <taxon>Portunidae</taxon>
        <taxon>Portuninae</taxon>
        <taxon>Portunus</taxon>
    </lineage>
</organism>
<evidence type="ECO:0000313" key="2">
    <source>
        <dbReference type="EMBL" id="MPD04271.1"/>
    </source>
</evidence>
<gene>
    <name evidence="2" type="ORF">E2C01_099950</name>
</gene>
<comment type="caution">
    <text evidence="2">The sequence shown here is derived from an EMBL/GenBank/DDBJ whole genome shotgun (WGS) entry which is preliminary data.</text>
</comment>
<evidence type="ECO:0000313" key="3">
    <source>
        <dbReference type="Proteomes" id="UP000324222"/>
    </source>
</evidence>
<sequence length="95" mass="10330">MNGPQTPRPPAIPRSPALNITLLPPHLPVRLPHSLLLPLPQEYYHPPSFPTLFSLTSTLLQSNPNPSSSTTPLLPSPQRPVLHTPPAGADRLLFP</sequence>